<name>A0A3A8J8H1_9BACT</name>
<comment type="caution">
    <text evidence="1">The sequence shown here is derived from an EMBL/GenBank/DDBJ whole genome shotgun (WGS) entry which is preliminary data.</text>
</comment>
<keyword evidence="2" id="KW-1185">Reference proteome</keyword>
<dbReference type="Proteomes" id="UP000268094">
    <property type="component" value="Unassembled WGS sequence"/>
</dbReference>
<evidence type="ECO:0000313" key="1">
    <source>
        <dbReference type="EMBL" id="RKG85803.1"/>
    </source>
</evidence>
<evidence type="ECO:0000313" key="2">
    <source>
        <dbReference type="Proteomes" id="UP000268094"/>
    </source>
</evidence>
<proteinExistence type="predicted"/>
<reference evidence="2" key="1">
    <citation type="submission" date="2018-09" db="EMBL/GenBank/DDBJ databases">
        <authorList>
            <person name="Livingstone P.G."/>
            <person name="Whitworth D.E."/>
        </authorList>
    </citation>
    <scope>NUCLEOTIDE SEQUENCE [LARGE SCALE GENOMIC DNA]</scope>
    <source>
        <strain evidence="2">CA054A</strain>
    </source>
</reference>
<accession>A0A3A8J8H1</accession>
<gene>
    <name evidence="1" type="ORF">D7V88_19190</name>
</gene>
<dbReference type="AlphaFoldDB" id="A0A3A8J8H1"/>
<organism evidence="1 2">
    <name type="scientific">Corallococcus terminator</name>
    <dbReference type="NCBI Taxonomy" id="2316733"/>
    <lineage>
        <taxon>Bacteria</taxon>
        <taxon>Pseudomonadati</taxon>
        <taxon>Myxococcota</taxon>
        <taxon>Myxococcia</taxon>
        <taxon>Myxococcales</taxon>
        <taxon>Cystobacterineae</taxon>
        <taxon>Myxococcaceae</taxon>
        <taxon>Corallococcus</taxon>
    </lineage>
</organism>
<sequence length="347" mass="38940">MKILYLNFASPTDNATNNSIPRILAKYQKQDEASRMNRFSAWWWGASVVERVDCFASVAEHQRYLETPLGRDPGPLAAYEQARAQVRGFFLKHPQCSKIMVGMHGLYDDTTYGYSLPQHDAPKVSYDKAADIVLSFLRDHVGSRPISLSLVMCYGARSAQFDVSHDPDRLGGVAGPDLSSAFAFKFYAGLCKYLNVKMSARTGAASFDDTTGASRVESELTLRHRIQMVRNPFTQLEQEQLDAQSQLELDMFMQDLQPQADNPFNQEQVKAADRAGDAFAQEQLVSLEGADPLTRAKREAAWSRFSQLPQSKPKKSGKLTYEYEPGTHQVVIKSKYPEPRVVQRVGI</sequence>
<protein>
    <submittedName>
        <fullName evidence="1">Uncharacterized protein</fullName>
    </submittedName>
</protein>
<dbReference type="EMBL" id="RAVZ01000126">
    <property type="protein sequence ID" value="RKG85803.1"/>
    <property type="molecule type" value="Genomic_DNA"/>
</dbReference>